<feature type="transmembrane region" description="Helical" evidence="1">
    <location>
        <begin position="70"/>
        <end position="89"/>
    </location>
</feature>
<protein>
    <submittedName>
        <fullName evidence="2">Uncharacterized protein</fullName>
    </submittedName>
</protein>
<feature type="transmembrane region" description="Helical" evidence="1">
    <location>
        <begin position="21"/>
        <end position="45"/>
    </location>
</feature>
<dbReference type="Proteomes" id="UP001054837">
    <property type="component" value="Unassembled WGS sequence"/>
</dbReference>
<keyword evidence="1" id="KW-0812">Transmembrane</keyword>
<name>A0AAV4QQ40_9ARAC</name>
<evidence type="ECO:0000256" key="1">
    <source>
        <dbReference type="SAM" id="Phobius"/>
    </source>
</evidence>
<keyword evidence="1" id="KW-1133">Transmembrane helix</keyword>
<sequence>MNFEEGKVLLEKVSFGILSTMFFMSWYPLDIIDITGMVLLIGFVGKKLKDSGYDWNDYDWDQKDPFEIELLGYGCIVLIIYLHLFMICIRWQPILTILITGVIADAVRVHFNSWDATKAKLSFLKNNNSKSI</sequence>
<evidence type="ECO:0000313" key="3">
    <source>
        <dbReference type="Proteomes" id="UP001054837"/>
    </source>
</evidence>
<accession>A0AAV4QQ40</accession>
<organism evidence="2 3">
    <name type="scientific">Caerostris darwini</name>
    <dbReference type="NCBI Taxonomy" id="1538125"/>
    <lineage>
        <taxon>Eukaryota</taxon>
        <taxon>Metazoa</taxon>
        <taxon>Ecdysozoa</taxon>
        <taxon>Arthropoda</taxon>
        <taxon>Chelicerata</taxon>
        <taxon>Arachnida</taxon>
        <taxon>Araneae</taxon>
        <taxon>Araneomorphae</taxon>
        <taxon>Entelegynae</taxon>
        <taxon>Araneoidea</taxon>
        <taxon>Araneidae</taxon>
        <taxon>Caerostris</taxon>
    </lineage>
</organism>
<proteinExistence type="predicted"/>
<keyword evidence="1" id="KW-0472">Membrane</keyword>
<gene>
    <name evidence="2" type="ORF">CDAR_44701</name>
</gene>
<dbReference type="AlphaFoldDB" id="A0AAV4QQ40"/>
<evidence type="ECO:0000313" key="2">
    <source>
        <dbReference type="EMBL" id="GIY10389.1"/>
    </source>
</evidence>
<comment type="caution">
    <text evidence="2">The sequence shown here is derived from an EMBL/GenBank/DDBJ whole genome shotgun (WGS) entry which is preliminary data.</text>
</comment>
<dbReference type="EMBL" id="BPLQ01004737">
    <property type="protein sequence ID" value="GIY10389.1"/>
    <property type="molecule type" value="Genomic_DNA"/>
</dbReference>
<reference evidence="2 3" key="1">
    <citation type="submission" date="2021-06" db="EMBL/GenBank/DDBJ databases">
        <title>Caerostris darwini draft genome.</title>
        <authorList>
            <person name="Kono N."/>
            <person name="Arakawa K."/>
        </authorList>
    </citation>
    <scope>NUCLEOTIDE SEQUENCE [LARGE SCALE GENOMIC DNA]</scope>
</reference>
<keyword evidence="3" id="KW-1185">Reference proteome</keyword>